<sequence>MALGATSGGAGALLRSCRMATGLVPYSGTDPVALAAVISTLWASK</sequence>
<evidence type="ECO:0000313" key="1">
    <source>
        <dbReference type="EMBL" id="ARO15502.1"/>
    </source>
</evidence>
<name>A0A1W6P1V8_9RHOB</name>
<reference evidence="1 2" key="1">
    <citation type="submission" date="2017-02" db="EMBL/GenBank/DDBJ databases">
        <title>Ketogulonicigenium robustum SPU B003 Genome sequencing and assembly.</title>
        <authorList>
            <person name="Li Y."/>
            <person name="Liu L."/>
            <person name="Wang C."/>
            <person name="Zhang M."/>
            <person name="Zhang T."/>
            <person name="Zhang Y."/>
        </authorList>
    </citation>
    <scope>NUCLEOTIDE SEQUENCE [LARGE SCALE GENOMIC DNA]</scope>
    <source>
        <strain evidence="1 2">SPU_B003</strain>
    </source>
</reference>
<protein>
    <submittedName>
        <fullName evidence="1">Uncharacterized protein</fullName>
    </submittedName>
</protein>
<keyword evidence="2" id="KW-1185">Reference proteome</keyword>
<accession>A0A1W6P1V8</accession>
<dbReference type="EMBL" id="CP019937">
    <property type="protein sequence ID" value="ARO15502.1"/>
    <property type="molecule type" value="Genomic_DNA"/>
</dbReference>
<dbReference type="Proteomes" id="UP000242447">
    <property type="component" value="Chromosome"/>
</dbReference>
<gene>
    <name evidence="1" type="ORF">BVG79_02162</name>
</gene>
<evidence type="ECO:0000313" key="2">
    <source>
        <dbReference type="Proteomes" id="UP000242447"/>
    </source>
</evidence>
<dbReference type="KEGG" id="kro:BVG79_02162"/>
<dbReference type="AlphaFoldDB" id="A0A1W6P1V8"/>
<organism evidence="1 2">
    <name type="scientific">Ketogulonicigenium robustum</name>
    <dbReference type="NCBI Taxonomy" id="92947"/>
    <lineage>
        <taxon>Bacteria</taxon>
        <taxon>Pseudomonadati</taxon>
        <taxon>Pseudomonadota</taxon>
        <taxon>Alphaproteobacteria</taxon>
        <taxon>Rhodobacterales</taxon>
        <taxon>Roseobacteraceae</taxon>
        <taxon>Ketogulonicigenium</taxon>
    </lineage>
</organism>
<proteinExistence type="predicted"/>